<name>A0A8H3ZPP3_9PEZI</name>
<evidence type="ECO:0000256" key="1">
    <source>
        <dbReference type="ARBA" id="ARBA00022737"/>
    </source>
</evidence>
<dbReference type="AlphaFoldDB" id="A0A8H3ZPP3"/>
<feature type="signal peptide" evidence="3">
    <location>
        <begin position="1"/>
        <end position="20"/>
    </location>
</feature>
<dbReference type="PANTHER" id="PTHR10039:SF14">
    <property type="entry name" value="NACHT DOMAIN-CONTAINING PROTEIN"/>
    <property type="match status" value="1"/>
</dbReference>
<keyword evidence="1" id="KW-0677">Repeat</keyword>
<dbReference type="Pfam" id="PF24883">
    <property type="entry name" value="NPHP3_N"/>
    <property type="match status" value="1"/>
</dbReference>
<feature type="compositionally biased region" description="Acidic residues" evidence="2">
    <location>
        <begin position="970"/>
        <end position="992"/>
    </location>
</feature>
<keyword evidence="3" id="KW-0732">Signal</keyword>
<feature type="chain" id="PRO_5034661025" description="Nephrocystin 3-like N-terminal domain-containing protein" evidence="3">
    <location>
        <begin position="21"/>
        <end position="1163"/>
    </location>
</feature>
<feature type="compositionally biased region" description="Basic residues" evidence="2">
    <location>
        <begin position="920"/>
        <end position="930"/>
    </location>
</feature>
<dbReference type="OrthoDB" id="21416at2759"/>
<dbReference type="InterPro" id="IPR056884">
    <property type="entry name" value="NPHP3-like_N"/>
</dbReference>
<comment type="caution">
    <text evidence="5">The sequence shown here is derived from an EMBL/GenBank/DDBJ whole genome shotgun (WGS) entry which is preliminary data.</text>
</comment>
<proteinExistence type="predicted"/>
<feature type="region of interest" description="Disordered" evidence="2">
    <location>
        <begin position="919"/>
        <end position="1039"/>
    </location>
</feature>
<evidence type="ECO:0000259" key="4">
    <source>
        <dbReference type="Pfam" id="PF24883"/>
    </source>
</evidence>
<dbReference type="Proteomes" id="UP000434172">
    <property type="component" value="Unassembled WGS sequence"/>
</dbReference>
<evidence type="ECO:0000256" key="2">
    <source>
        <dbReference type="SAM" id="MobiDB-lite"/>
    </source>
</evidence>
<accession>A0A8H3ZPP3</accession>
<feature type="compositionally biased region" description="Acidic residues" evidence="2">
    <location>
        <begin position="945"/>
        <end position="962"/>
    </location>
</feature>
<reference evidence="5 6" key="1">
    <citation type="submission" date="2019-12" db="EMBL/GenBank/DDBJ databases">
        <title>A genome sequence resource for the geographically widespread anthracnose pathogen Colletotrichum asianum.</title>
        <authorList>
            <person name="Meng Y."/>
        </authorList>
    </citation>
    <scope>NUCLEOTIDE SEQUENCE [LARGE SCALE GENOMIC DNA]</scope>
    <source>
        <strain evidence="5 6">ICMP 18580</strain>
    </source>
</reference>
<dbReference type="EMBL" id="WOWK01000099">
    <property type="protein sequence ID" value="KAF0319210.1"/>
    <property type="molecule type" value="Genomic_DNA"/>
</dbReference>
<evidence type="ECO:0000313" key="5">
    <source>
        <dbReference type="EMBL" id="KAF0319210.1"/>
    </source>
</evidence>
<dbReference type="PANTHER" id="PTHR10039">
    <property type="entry name" value="AMELOGENIN"/>
    <property type="match status" value="1"/>
</dbReference>
<feature type="domain" description="Nephrocystin 3-like N-terminal" evidence="4">
    <location>
        <begin position="194"/>
        <end position="383"/>
    </location>
</feature>
<organism evidence="5 6">
    <name type="scientific">Colletotrichum asianum</name>
    <dbReference type="NCBI Taxonomy" id="702518"/>
    <lineage>
        <taxon>Eukaryota</taxon>
        <taxon>Fungi</taxon>
        <taxon>Dikarya</taxon>
        <taxon>Ascomycota</taxon>
        <taxon>Pezizomycotina</taxon>
        <taxon>Sordariomycetes</taxon>
        <taxon>Hypocreomycetidae</taxon>
        <taxon>Glomerellales</taxon>
        <taxon>Glomerellaceae</taxon>
        <taxon>Colletotrichum</taxon>
        <taxon>Colletotrichum gloeosporioides species complex</taxon>
    </lineage>
</organism>
<evidence type="ECO:0000256" key="3">
    <source>
        <dbReference type="SAM" id="SignalP"/>
    </source>
</evidence>
<protein>
    <recommendedName>
        <fullName evidence="4">Nephrocystin 3-like N-terminal domain-containing protein</fullName>
    </recommendedName>
</protein>
<gene>
    <name evidence="5" type="ORF">GQ607_013603</name>
</gene>
<evidence type="ECO:0000313" key="6">
    <source>
        <dbReference type="Proteomes" id="UP000434172"/>
    </source>
</evidence>
<feature type="compositionally biased region" description="Polar residues" evidence="2">
    <location>
        <begin position="931"/>
        <end position="941"/>
    </location>
</feature>
<feature type="compositionally biased region" description="Basic and acidic residues" evidence="2">
    <location>
        <begin position="1017"/>
        <end position="1032"/>
    </location>
</feature>
<sequence length="1163" mass="131681">MDPFSLTVGVLGILSAVTSCLKTVGNHIGPSAMSSEELRSTTKALYDFHGAMKNLETHLELHRDDTNRTKSLQHLKPIVARSYESLQVIEEYMAGSRSRKAFGGVKFDKKLKLSLKSLDDYGKIFNVAILSSHENIILEVDAHLRTIGDDVKEVQEVQKNNDAYLTVRAWLGAKTANDRNSQTHHNNLSVRHDGSGQWLFSHAAFQNWLNTKEGGTELKFWLRGSPGAGKSLLCSTAIEHIRQRRHDICLYYFYRFDDQSEVSDNSENDSGIYVKAVALLVDQLFRHVCRWDQRMANIVYDYIKTEEMTTNTLEAVARLIFADGYRYAQEMKSISSPEPINLYIFIDGLDEGNPSSTVASILGLLDRCGRSHAVLQKHWVSSRDTTFLDQQLETCPSIVIDKRAETDVQDFLTRSVRKFDKNANKGQKVEGEPLDDWVLRQLKENSQGNFLYAKLMVEGLKKMFNIDDVVTFIKSGVPNDFANIYRRIFCQYEEHEHKYISLLFSFIAFARRPLHLRELEEATTLALSDPGKGLDPRKAPFSLQQWFGPLIQIQHDPKGISDPLCRLCHSTVLDFLLANPEVLRARTSSQCPFGYSISASRVGDICLRYLSLERYSRPLELPLDGCHMSGSALFDDVKKHAFLTYSAKYWDRHMEDLEPTQQRRKELHDFLRSSNFQTLLQIQSVPVSAHFTQFKMFGGSYPSRTMHRRVFPSWFGWGLKSKDLEYIEEAINVRFDYRHFFNDWGYLLDRGICESATSGECRFQHFFGEINRCLTGLLGPTHFMTKLKERHASFMLTTEPFKYHMSEQFVIADALSATASQFMILSSPSEGSDQVSLDMWDLNDAPRRVATSIVSPAGIDFKSDAARSVALSHAFAQFLFGNRDGSARFISDQQAINPSYEPLSTDIDSRDGIIVVATRSAHKHTRKHALTNKSIPKSTKASGDSESDSSEDETDDNSDDEYLSSSTDENSADETSSEGSTDFDSDQSESEASESNSEADDRYTDSSEEEDDDSDVESEHETVAAKPDESKRTRIVLNYEQPEDTQLKLDEGFLKKKNGNRPTYPDMPGRLRNSKDQITAGVVVYDVSSGQTVRMFRYKHDAPAMLYHSPPALHPTKPLLVWPLGGGEVLFADYEEKTYFTRAAVPTTNDSEFEAGDFLSIND</sequence>
<feature type="compositionally biased region" description="Acidic residues" evidence="2">
    <location>
        <begin position="1006"/>
        <end position="1016"/>
    </location>
</feature>
<keyword evidence="6" id="KW-1185">Reference proteome</keyword>